<sequence length="118" mass="13358">MMCWVFRATLAIPRNLAKTSLELHIVVAIHPSLAWGTYAHNQKYSKVNAYIYHSPRVCTVHMVHLHPKQCSPYIASHLPSASTSKGWSFLLLSVKLKLAAGTFRWASHCNQQSIILFQ</sequence>
<keyword evidence="2" id="KW-1185">Reference proteome</keyword>
<dbReference type="AlphaFoldDB" id="A0AAJ0HUP9"/>
<proteinExistence type="predicted"/>
<dbReference type="Proteomes" id="UP001275084">
    <property type="component" value="Unassembled WGS sequence"/>
</dbReference>
<dbReference type="EMBL" id="JAUIQD010000001">
    <property type="protein sequence ID" value="KAK3362964.1"/>
    <property type="molecule type" value="Genomic_DNA"/>
</dbReference>
<protein>
    <submittedName>
        <fullName evidence="1">Uncharacterized protein</fullName>
    </submittedName>
</protein>
<reference evidence="1" key="1">
    <citation type="journal article" date="2023" name="Mol. Phylogenet. Evol.">
        <title>Genome-scale phylogeny and comparative genomics of the fungal order Sordariales.</title>
        <authorList>
            <person name="Hensen N."/>
            <person name="Bonometti L."/>
            <person name="Westerberg I."/>
            <person name="Brannstrom I.O."/>
            <person name="Guillou S."/>
            <person name="Cros-Aarteil S."/>
            <person name="Calhoun S."/>
            <person name="Haridas S."/>
            <person name="Kuo A."/>
            <person name="Mondo S."/>
            <person name="Pangilinan J."/>
            <person name="Riley R."/>
            <person name="LaButti K."/>
            <person name="Andreopoulos B."/>
            <person name="Lipzen A."/>
            <person name="Chen C."/>
            <person name="Yan M."/>
            <person name="Daum C."/>
            <person name="Ng V."/>
            <person name="Clum A."/>
            <person name="Steindorff A."/>
            <person name="Ohm R.A."/>
            <person name="Martin F."/>
            <person name="Silar P."/>
            <person name="Natvig D.O."/>
            <person name="Lalanne C."/>
            <person name="Gautier V."/>
            <person name="Ament-Velasquez S.L."/>
            <person name="Kruys A."/>
            <person name="Hutchinson M.I."/>
            <person name="Powell A.J."/>
            <person name="Barry K."/>
            <person name="Miller A.N."/>
            <person name="Grigoriev I.V."/>
            <person name="Debuchy R."/>
            <person name="Gladieux P."/>
            <person name="Hiltunen Thoren M."/>
            <person name="Johannesson H."/>
        </authorList>
    </citation>
    <scope>NUCLEOTIDE SEQUENCE</scope>
    <source>
        <strain evidence="1">CBS 955.72</strain>
    </source>
</reference>
<accession>A0AAJ0HUP9</accession>
<gene>
    <name evidence="1" type="ORF">B0T25DRAFT_25469</name>
</gene>
<organism evidence="1 2">
    <name type="scientific">Lasiosphaeria hispida</name>
    <dbReference type="NCBI Taxonomy" id="260671"/>
    <lineage>
        <taxon>Eukaryota</taxon>
        <taxon>Fungi</taxon>
        <taxon>Dikarya</taxon>
        <taxon>Ascomycota</taxon>
        <taxon>Pezizomycotina</taxon>
        <taxon>Sordariomycetes</taxon>
        <taxon>Sordariomycetidae</taxon>
        <taxon>Sordariales</taxon>
        <taxon>Lasiosphaeriaceae</taxon>
        <taxon>Lasiosphaeria</taxon>
    </lineage>
</organism>
<comment type="caution">
    <text evidence="1">The sequence shown here is derived from an EMBL/GenBank/DDBJ whole genome shotgun (WGS) entry which is preliminary data.</text>
</comment>
<reference evidence="1" key="2">
    <citation type="submission" date="2023-06" db="EMBL/GenBank/DDBJ databases">
        <authorList>
            <consortium name="Lawrence Berkeley National Laboratory"/>
            <person name="Haridas S."/>
            <person name="Hensen N."/>
            <person name="Bonometti L."/>
            <person name="Westerberg I."/>
            <person name="Brannstrom I.O."/>
            <person name="Guillou S."/>
            <person name="Cros-Aarteil S."/>
            <person name="Calhoun S."/>
            <person name="Kuo A."/>
            <person name="Mondo S."/>
            <person name="Pangilinan J."/>
            <person name="Riley R."/>
            <person name="Labutti K."/>
            <person name="Andreopoulos B."/>
            <person name="Lipzen A."/>
            <person name="Chen C."/>
            <person name="Yanf M."/>
            <person name="Daum C."/>
            <person name="Ng V."/>
            <person name="Clum A."/>
            <person name="Steindorff A."/>
            <person name="Ohm R."/>
            <person name="Martin F."/>
            <person name="Silar P."/>
            <person name="Natvig D."/>
            <person name="Lalanne C."/>
            <person name="Gautier V."/>
            <person name="Ament-Velasquez S.L."/>
            <person name="Kruys A."/>
            <person name="Hutchinson M.I."/>
            <person name="Powell A.J."/>
            <person name="Barry K."/>
            <person name="Miller A.N."/>
            <person name="Grigoriev I.V."/>
            <person name="Debuchy R."/>
            <person name="Gladieux P."/>
            <person name="Thoren M.H."/>
            <person name="Johannesson H."/>
        </authorList>
    </citation>
    <scope>NUCLEOTIDE SEQUENCE</scope>
    <source>
        <strain evidence="1">CBS 955.72</strain>
    </source>
</reference>
<evidence type="ECO:0000313" key="2">
    <source>
        <dbReference type="Proteomes" id="UP001275084"/>
    </source>
</evidence>
<evidence type="ECO:0000313" key="1">
    <source>
        <dbReference type="EMBL" id="KAK3362964.1"/>
    </source>
</evidence>
<name>A0AAJ0HUP9_9PEZI</name>